<evidence type="ECO:0000259" key="5">
    <source>
        <dbReference type="Pfam" id="PF07000"/>
    </source>
</evidence>
<dbReference type="InterPro" id="IPR003591">
    <property type="entry name" value="Leu-rich_rpt_typical-subtyp"/>
</dbReference>
<dbReference type="Pfam" id="PF18474">
    <property type="entry name" value="DUF5614"/>
    <property type="match status" value="1"/>
</dbReference>
<protein>
    <recommendedName>
        <fullName evidence="10">DUF1308 domain-containing protein</fullName>
    </recommendedName>
</protein>
<accession>A0A498S8L3</accession>
<feature type="domain" description="DUF1308" evidence="5">
    <location>
        <begin position="691"/>
        <end position="850"/>
    </location>
</feature>
<dbReference type="Pfam" id="PF13855">
    <property type="entry name" value="LRR_8"/>
    <property type="match status" value="1"/>
</dbReference>
<organism evidence="8 9">
    <name type="scientific">Acanthocheilonema viteae</name>
    <name type="common">Filarial nematode worm</name>
    <name type="synonym">Dipetalonema viteae</name>
    <dbReference type="NCBI Taxonomy" id="6277"/>
    <lineage>
        <taxon>Eukaryota</taxon>
        <taxon>Metazoa</taxon>
        <taxon>Ecdysozoa</taxon>
        <taxon>Nematoda</taxon>
        <taxon>Chromadorea</taxon>
        <taxon>Rhabditida</taxon>
        <taxon>Spirurina</taxon>
        <taxon>Spiruromorpha</taxon>
        <taxon>Filarioidea</taxon>
        <taxon>Onchocercidae</taxon>
        <taxon>Acanthocheilonema</taxon>
    </lineage>
</organism>
<dbReference type="InterPro" id="IPR057437">
    <property type="entry name" value="PIF1/LRR1_PH"/>
</dbReference>
<evidence type="ECO:0000256" key="1">
    <source>
        <dbReference type="ARBA" id="ARBA00006588"/>
    </source>
</evidence>
<feature type="domain" description="PIF1/LRR1 pleckstrin homology" evidence="7">
    <location>
        <begin position="1"/>
        <end position="116"/>
    </location>
</feature>
<evidence type="ECO:0000259" key="6">
    <source>
        <dbReference type="Pfam" id="PF18474"/>
    </source>
</evidence>
<dbReference type="PROSITE" id="PS51450">
    <property type="entry name" value="LRR"/>
    <property type="match status" value="1"/>
</dbReference>
<evidence type="ECO:0000256" key="4">
    <source>
        <dbReference type="ARBA" id="ARBA00023242"/>
    </source>
</evidence>
<evidence type="ECO:0000259" key="7">
    <source>
        <dbReference type="Pfam" id="PF25344"/>
    </source>
</evidence>
<comment type="similarity">
    <text evidence="1">Belongs to the UPF0415 family.</text>
</comment>
<evidence type="ECO:0000313" key="9">
    <source>
        <dbReference type="Proteomes" id="UP000276991"/>
    </source>
</evidence>
<dbReference type="Gene3D" id="3.80.10.10">
    <property type="entry name" value="Ribonuclease Inhibitor"/>
    <property type="match status" value="1"/>
</dbReference>
<dbReference type="OrthoDB" id="441890at2759"/>
<dbReference type="Pfam" id="PF13516">
    <property type="entry name" value="LRR_6"/>
    <property type="match status" value="1"/>
</dbReference>
<keyword evidence="4" id="KW-0539">Nucleus</keyword>
<dbReference type="SMART" id="SM00369">
    <property type="entry name" value="LRR_TYP"/>
    <property type="match status" value="4"/>
</dbReference>
<keyword evidence="9" id="KW-1185">Reference proteome</keyword>
<evidence type="ECO:0000256" key="3">
    <source>
        <dbReference type="ARBA" id="ARBA00022737"/>
    </source>
</evidence>
<dbReference type="InterPro" id="IPR032675">
    <property type="entry name" value="LRR_dom_sf"/>
</dbReference>
<dbReference type="Pfam" id="PF25344">
    <property type="entry name" value="PH_LRR1"/>
    <property type="match status" value="1"/>
</dbReference>
<evidence type="ECO:0008006" key="10">
    <source>
        <dbReference type="Google" id="ProtNLM"/>
    </source>
</evidence>
<dbReference type="InterPro" id="IPR041076">
    <property type="entry name" value="DUF5614"/>
</dbReference>
<dbReference type="PANTHER" id="PTHR13379">
    <property type="entry name" value="UNCHARACTERIZED DUF1308"/>
    <property type="match status" value="1"/>
</dbReference>
<reference evidence="8 9" key="1">
    <citation type="submission" date="2018-08" db="EMBL/GenBank/DDBJ databases">
        <authorList>
            <person name="Laetsch R D."/>
            <person name="Stevens L."/>
            <person name="Kumar S."/>
            <person name="Blaxter L. M."/>
        </authorList>
    </citation>
    <scope>NUCLEOTIDE SEQUENCE [LARGE SCALE GENOMIC DNA]</scope>
</reference>
<evidence type="ECO:0000313" key="8">
    <source>
        <dbReference type="EMBL" id="VBB27995.1"/>
    </source>
</evidence>
<sequence>MQLKCSVLIDSRTLFTSKLRQRYSKGILILRSRKVSKIGECELIITTPRDKNGRLFTITRRSVKRIHSTKMQSGSVTIEMNNPSVLICIKEAPVSSLHNFISKLQKILAGEEIVLDDEKEVAFSSFASFRRKLIMTSRKQYSEYKLGFSHYLLELIISSIGLTGVDTRWFGATSLRVLDLSGNKLGKSNSFQIKFLNIVRLQHLRVLVLADNEIQCISDDLWNALPENLLSLDLSNNQISYLSPCCTRFPEMTHLLLSHNRIEELPRTINSLTKLKYLDISWNKLKFLPSEIKDLSLEMIDVTAYNGDEKLKVHDTLNQLLEIDTPMVKLGTLFEYAAAAVLNYRISTNSLPDSLRIMIQQAVQNCKNKLGGGYRFYPASIVTARYRIEDVRSLALQAVSRTHYSVILQEKEGNLVRPRKLTITCATFEAVFPEVIVLFGRPTVVNYLKQVGRPMLVEPSDNTDDPKQIWQNKLCDIESLLLEADVLFCDIEGIGKYKKKLKNERKFLTALKNLSVSELRKYSDTTNITHLRSLLNVAKKYSCCAFYKSFAASQRKSKREIDLVVDGGAAWVKVISRNVRGLAMDFIGASGSANRSVIEQAQNYIEVARSHLHFFKVPKIIFEFVHGVPDLLQHKLESFGIEVVGDMVNINEFIKLPVDFASYDSDDIYGGTPSVLKNECLKTEDCIVDTVNLDISSVFALISSLTHRNGANYNYASRLLNSQAQAERKKPALPPLLKAIKDSKLIICQTAYDSVQSILNTVAGPQERIRAKELFEKVEIVEDKLSERAARLKLSDRISQRSKIIFGSGDYYKAVTVTANRHFVYAAAHQDIHFAVIIHESRALSEQKQRDLRS</sequence>
<dbReference type="Pfam" id="PF07000">
    <property type="entry name" value="DUF1308"/>
    <property type="match status" value="1"/>
</dbReference>
<dbReference type="PANTHER" id="PTHR13379:SF0">
    <property type="entry name" value="UPF0415 PROTEIN C7ORF25"/>
    <property type="match status" value="1"/>
</dbReference>
<dbReference type="AlphaFoldDB" id="A0A498S8L3"/>
<keyword evidence="2" id="KW-0433">Leucine-rich repeat</keyword>
<dbReference type="InterPro" id="IPR001611">
    <property type="entry name" value="Leu-rich_rpt"/>
</dbReference>
<dbReference type="Pfam" id="PF00560">
    <property type="entry name" value="LRR_1"/>
    <property type="match status" value="1"/>
</dbReference>
<keyword evidence="3" id="KW-0677">Repeat</keyword>
<dbReference type="SUPFAM" id="SSF52058">
    <property type="entry name" value="L domain-like"/>
    <property type="match status" value="1"/>
</dbReference>
<proteinExistence type="inferred from homology"/>
<dbReference type="EMBL" id="UPTC01000323">
    <property type="protein sequence ID" value="VBB27995.1"/>
    <property type="molecule type" value="Genomic_DNA"/>
</dbReference>
<name>A0A498S8L3_ACAVI</name>
<evidence type="ECO:0000256" key="2">
    <source>
        <dbReference type="ARBA" id="ARBA00022614"/>
    </source>
</evidence>
<dbReference type="InterPro" id="IPR010733">
    <property type="entry name" value="DUF1308"/>
</dbReference>
<gene>
    <name evidence="8" type="ORF">NAV_LOCUS2825</name>
</gene>
<feature type="domain" description="DUF5614" evidence="6">
    <location>
        <begin position="490"/>
        <end position="653"/>
    </location>
</feature>
<dbReference type="Proteomes" id="UP000276991">
    <property type="component" value="Unassembled WGS sequence"/>
</dbReference>